<dbReference type="PROSITE" id="PS50176">
    <property type="entry name" value="ARM_REPEAT"/>
    <property type="match status" value="3"/>
</dbReference>
<evidence type="ECO:0000313" key="5">
    <source>
        <dbReference type="Ensembl" id="ENSPMAP00000005547.1"/>
    </source>
</evidence>
<comment type="similarity">
    <text evidence="1">Belongs to the importin alpha family.</text>
</comment>
<dbReference type="OMA" id="TFWVVED"/>
<dbReference type="InterPro" id="IPR016024">
    <property type="entry name" value="ARM-type_fold"/>
</dbReference>
<feature type="repeat" description="ARM" evidence="4">
    <location>
        <begin position="19"/>
        <end position="62"/>
    </location>
</feature>
<reference evidence="5" key="2">
    <citation type="submission" date="2025-09" db="UniProtKB">
        <authorList>
            <consortium name="Ensembl"/>
        </authorList>
    </citation>
    <scope>IDENTIFICATION</scope>
</reference>
<dbReference type="InterPro" id="IPR000225">
    <property type="entry name" value="Armadillo"/>
</dbReference>
<evidence type="ECO:0000256" key="4">
    <source>
        <dbReference type="PROSITE-ProRule" id="PRU00259"/>
    </source>
</evidence>
<keyword evidence="2" id="KW-0813">Transport</keyword>
<proteinExistence type="inferred from homology"/>
<name>S4RK14_PETMA</name>
<dbReference type="SUPFAM" id="SSF48371">
    <property type="entry name" value="ARM repeat"/>
    <property type="match status" value="1"/>
</dbReference>
<dbReference type="InterPro" id="IPR032413">
    <property type="entry name" value="Arm_3"/>
</dbReference>
<protein>
    <submittedName>
        <fullName evidence="5">Karyopherin alpha 2 (RAG cohort 1, importin alpha 1)</fullName>
    </submittedName>
</protein>
<evidence type="ECO:0000256" key="3">
    <source>
        <dbReference type="ARBA" id="ARBA00022927"/>
    </source>
</evidence>
<sequence length="423" mass="46069">RKMLSREKHPPFNDIIAAGLVPEFVACLDRDDCPLLQFEAAWALTNIASGTGEQTAIVVAAGAVPALVRLVSSPHSHISEQAVWALGNIAGDGAEHRDLVVNSGAVGPLVALLENCNIDEFHVGLLRNLTWTLSNLCRNKNPAPSVTTVLMLLPTMVRLLHHADHEIEADAAWALSYLTDGTNERIHLVQAQGVTPRLVQLLGCDVPAVVTPCLRAIGNMVTGTDEQTQVVLKAGALDMFPMLLRHPKSNIQKEATWAVSNVAAGPIDQIEQIIAAGLVPHLIHVLDKLGQSQYLAPTWVCPIITSDALPSFRFVKQQLDTYFKNLLARKDRTPVLVRCGAKAAEKIGEVENMTLMVEESEGLENLEMLQMHENETIYKTALALLDKYFSTEEDGKELVGPTVTGSLYMFTQPSNEHDGGFGF</sequence>
<dbReference type="Pfam" id="PF00514">
    <property type="entry name" value="Arm"/>
    <property type="match status" value="5"/>
</dbReference>
<dbReference type="Pfam" id="PF16186">
    <property type="entry name" value="Arm_3"/>
    <property type="match status" value="1"/>
</dbReference>
<dbReference type="InterPro" id="IPR011989">
    <property type="entry name" value="ARM-like"/>
</dbReference>
<feature type="repeat" description="ARM" evidence="4">
    <location>
        <begin position="151"/>
        <end position="193"/>
    </location>
</feature>
<keyword evidence="3" id="KW-0653">Protein transport</keyword>
<evidence type="ECO:0000256" key="2">
    <source>
        <dbReference type="ARBA" id="ARBA00022448"/>
    </source>
</evidence>
<dbReference type="SMART" id="SM00185">
    <property type="entry name" value="ARM"/>
    <property type="match status" value="6"/>
</dbReference>
<dbReference type="AlphaFoldDB" id="S4RK14"/>
<dbReference type="PANTHER" id="PTHR23316">
    <property type="entry name" value="IMPORTIN ALPHA"/>
    <property type="match status" value="1"/>
</dbReference>
<dbReference type="HOGENOM" id="CLU_018084_6_1_1"/>
<feature type="repeat" description="ARM" evidence="4">
    <location>
        <begin position="62"/>
        <end position="104"/>
    </location>
</feature>
<accession>S4RK14</accession>
<evidence type="ECO:0000256" key="1">
    <source>
        <dbReference type="ARBA" id="ARBA00010394"/>
    </source>
</evidence>
<reference evidence="5" key="1">
    <citation type="submission" date="2025-08" db="UniProtKB">
        <authorList>
            <consortium name="Ensembl"/>
        </authorList>
    </citation>
    <scope>IDENTIFICATION</scope>
</reference>
<dbReference type="STRING" id="7757.ENSPMAP00000005547"/>
<organism evidence="5">
    <name type="scientific">Petromyzon marinus</name>
    <name type="common">Sea lamprey</name>
    <dbReference type="NCBI Taxonomy" id="7757"/>
    <lineage>
        <taxon>Eukaryota</taxon>
        <taxon>Metazoa</taxon>
        <taxon>Chordata</taxon>
        <taxon>Craniata</taxon>
        <taxon>Vertebrata</taxon>
        <taxon>Cyclostomata</taxon>
        <taxon>Hyperoartia</taxon>
        <taxon>Petromyzontiformes</taxon>
        <taxon>Petromyzontidae</taxon>
        <taxon>Petromyzon</taxon>
    </lineage>
</organism>
<dbReference type="GO" id="GO:0015031">
    <property type="term" value="P:protein transport"/>
    <property type="evidence" value="ECO:0007669"/>
    <property type="project" value="UniProtKB-KW"/>
</dbReference>
<dbReference type="GeneTree" id="ENSGT01050000244891"/>
<dbReference type="Ensembl" id="ENSPMAT00000005568.1">
    <property type="protein sequence ID" value="ENSPMAP00000005547.1"/>
    <property type="gene ID" value="ENSPMAG00000005012.1"/>
</dbReference>
<dbReference type="Gene3D" id="1.25.10.10">
    <property type="entry name" value="Leucine-rich Repeat Variant"/>
    <property type="match status" value="1"/>
</dbReference>